<keyword evidence="3" id="KW-0050">Antiport</keyword>
<keyword evidence="8 9" id="KW-0472">Membrane</keyword>
<reference evidence="11" key="1">
    <citation type="submission" date="2022-12" db="EMBL/GenBank/DDBJ databases">
        <title>Paraconexibacter alkalitolerans sp. nov. and Baekduia alba sp. nov., isolated from soil and emended description of the genera Paraconexibacter (Chun et al., 2020) and Baekduia (An et al., 2020).</title>
        <authorList>
            <person name="Vieira S."/>
            <person name="Huber K.J."/>
            <person name="Geppert A."/>
            <person name="Wolf J."/>
            <person name="Neumann-Schaal M."/>
            <person name="Muesken M."/>
            <person name="Overmann J."/>
        </authorList>
    </citation>
    <scope>NUCLEOTIDE SEQUENCE</scope>
    <source>
        <strain evidence="11">AEG42_29</strain>
    </source>
</reference>
<dbReference type="AlphaFoldDB" id="A0AAU7AWD9"/>
<dbReference type="KEGG" id="parq:DSM112329_02784"/>
<keyword evidence="7" id="KW-0406">Ion transport</keyword>
<feature type="transmembrane region" description="Helical" evidence="9">
    <location>
        <begin position="228"/>
        <end position="249"/>
    </location>
</feature>
<dbReference type="GO" id="GO:0015297">
    <property type="term" value="F:antiporter activity"/>
    <property type="evidence" value="ECO:0007669"/>
    <property type="project" value="UniProtKB-KW"/>
</dbReference>
<evidence type="ECO:0000256" key="6">
    <source>
        <dbReference type="ARBA" id="ARBA00022989"/>
    </source>
</evidence>
<keyword evidence="5 9" id="KW-0812">Transmembrane</keyword>
<feature type="transmembrane region" description="Helical" evidence="9">
    <location>
        <begin position="342"/>
        <end position="362"/>
    </location>
</feature>
<feature type="transmembrane region" description="Helical" evidence="9">
    <location>
        <begin position="405"/>
        <end position="424"/>
    </location>
</feature>
<evidence type="ECO:0000256" key="1">
    <source>
        <dbReference type="ARBA" id="ARBA00004651"/>
    </source>
</evidence>
<feature type="transmembrane region" description="Helical" evidence="9">
    <location>
        <begin position="122"/>
        <end position="155"/>
    </location>
</feature>
<accession>A0AAU7AWD9</accession>
<proteinExistence type="predicted"/>
<gene>
    <name evidence="11" type="ORF">DSM112329_02784</name>
</gene>
<evidence type="ECO:0000256" key="8">
    <source>
        <dbReference type="ARBA" id="ARBA00023136"/>
    </source>
</evidence>
<dbReference type="PANTHER" id="PTHR32507:SF8">
    <property type="entry name" value="CNH1P"/>
    <property type="match status" value="1"/>
</dbReference>
<evidence type="ECO:0000256" key="2">
    <source>
        <dbReference type="ARBA" id="ARBA00022448"/>
    </source>
</evidence>
<dbReference type="Pfam" id="PF00999">
    <property type="entry name" value="Na_H_Exchanger"/>
    <property type="match status" value="1"/>
</dbReference>
<name>A0AAU7AWD9_9ACTN</name>
<sequence>MPATPAGYAATVTFSTALLAAGPGLTWAEPAALGFLALGLIVGIGILARANEDDRWWSSAMVYVALGLAAAVAIDGLDVGWIDIEEDTAVIEHVAEAAVVVTLYATGLQIDRDLNLVAWRSVLLLLLVAMPLTVAAVALLGMGLLGLSLGAAIVLGAALAPTDPVLAGDVGVGPPGEDDPEARFSLTAEASFNDGLAFPFLIAGLAIAADGGTGWIGSWLAIDVAYKLVVGLLVGAVLGHLAAGVVLPLRSSERLNADLDGWLTVAIALAVYGVAQVLSSYGFLAAIAAGLAFRRREKDHAKHEELHAGAQRIVQLLELGTIVLVASSLTLSGLGVPGWKGWLLGALLVFVVRPVAAAATLGNWCLDSGTERRFVAFFGVRGLGSVYYVAAAVGTGTLAAGEAQLVLWTVMATVLVSIVVHGISAKAGLMSLKRDAAASG</sequence>
<evidence type="ECO:0000259" key="10">
    <source>
        <dbReference type="Pfam" id="PF00999"/>
    </source>
</evidence>
<evidence type="ECO:0000256" key="5">
    <source>
        <dbReference type="ARBA" id="ARBA00022692"/>
    </source>
</evidence>
<dbReference type="GO" id="GO:0005886">
    <property type="term" value="C:plasma membrane"/>
    <property type="evidence" value="ECO:0007669"/>
    <property type="project" value="UniProtKB-SubCell"/>
</dbReference>
<dbReference type="Gene3D" id="1.20.1530.20">
    <property type="match status" value="1"/>
</dbReference>
<feature type="transmembrane region" description="Helical" evidence="9">
    <location>
        <begin position="94"/>
        <end position="110"/>
    </location>
</feature>
<evidence type="ECO:0000256" key="4">
    <source>
        <dbReference type="ARBA" id="ARBA00022475"/>
    </source>
</evidence>
<dbReference type="GO" id="GO:1902600">
    <property type="term" value="P:proton transmembrane transport"/>
    <property type="evidence" value="ECO:0007669"/>
    <property type="project" value="InterPro"/>
</dbReference>
<feature type="transmembrane region" description="Helical" evidence="9">
    <location>
        <begin position="313"/>
        <end position="336"/>
    </location>
</feature>
<evidence type="ECO:0000256" key="7">
    <source>
        <dbReference type="ARBA" id="ARBA00023065"/>
    </source>
</evidence>
<evidence type="ECO:0000313" key="11">
    <source>
        <dbReference type="EMBL" id="XAY05924.1"/>
    </source>
</evidence>
<feature type="transmembrane region" description="Helical" evidence="9">
    <location>
        <begin position="60"/>
        <end position="82"/>
    </location>
</feature>
<keyword evidence="6 9" id="KW-1133">Transmembrane helix</keyword>
<protein>
    <recommendedName>
        <fullName evidence="10">Cation/H+ exchanger transmembrane domain-containing protein</fullName>
    </recommendedName>
</protein>
<organism evidence="11">
    <name type="scientific">Paraconexibacter sp. AEG42_29</name>
    <dbReference type="NCBI Taxonomy" id="2997339"/>
    <lineage>
        <taxon>Bacteria</taxon>
        <taxon>Bacillati</taxon>
        <taxon>Actinomycetota</taxon>
        <taxon>Thermoleophilia</taxon>
        <taxon>Solirubrobacterales</taxon>
        <taxon>Paraconexibacteraceae</taxon>
        <taxon>Paraconexibacter</taxon>
    </lineage>
</organism>
<dbReference type="InterPro" id="IPR038770">
    <property type="entry name" value="Na+/solute_symporter_sf"/>
</dbReference>
<dbReference type="PANTHER" id="PTHR32507">
    <property type="entry name" value="NA(+)/H(+) ANTIPORTER 1"/>
    <property type="match status" value="1"/>
</dbReference>
<feature type="domain" description="Cation/H+ exchanger transmembrane" evidence="10">
    <location>
        <begin position="30"/>
        <end position="426"/>
    </location>
</feature>
<evidence type="ECO:0000256" key="9">
    <source>
        <dbReference type="SAM" id="Phobius"/>
    </source>
</evidence>
<feature type="transmembrane region" description="Helical" evidence="9">
    <location>
        <begin position="261"/>
        <end position="293"/>
    </location>
</feature>
<feature type="transmembrane region" description="Helical" evidence="9">
    <location>
        <begin position="196"/>
        <end position="216"/>
    </location>
</feature>
<comment type="subcellular location">
    <subcellularLocation>
        <location evidence="1">Cell membrane</location>
        <topology evidence="1">Multi-pass membrane protein</topology>
    </subcellularLocation>
</comment>
<dbReference type="InterPro" id="IPR006153">
    <property type="entry name" value="Cation/H_exchanger_TM"/>
</dbReference>
<feature type="transmembrane region" description="Helical" evidence="9">
    <location>
        <begin position="30"/>
        <end position="48"/>
    </location>
</feature>
<evidence type="ECO:0000256" key="3">
    <source>
        <dbReference type="ARBA" id="ARBA00022449"/>
    </source>
</evidence>
<dbReference type="EMBL" id="CP114014">
    <property type="protein sequence ID" value="XAY05924.1"/>
    <property type="molecule type" value="Genomic_DNA"/>
</dbReference>
<keyword evidence="2" id="KW-0813">Transport</keyword>
<keyword evidence="4" id="KW-1003">Cell membrane</keyword>
<feature type="transmembrane region" description="Helical" evidence="9">
    <location>
        <begin position="374"/>
        <end position="393"/>
    </location>
</feature>